<name>A0A9P7JGC7_9AGAM</name>
<keyword evidence="2" id="KW-1185">Reference proteome</keyword>
<gene>
    <name evidence="1" type="ORF">BJ212DRAFT_1332695</name>
</gene>
<reference evidence="1" key="1">
    <citation type="journal article" date="2020" name="New Phytol.">
        <title>Comparative genomics reveals dynamic genome evolution in host specialist ectomycorrhizal fungi.</title>
        <authorList>
            <person name="Lofgren L.A."/>
            <person name="Nguyen N.H."/>
            <person name="Vilgalys R."/>
            <person name="Ruytinx J."/>
            <person name="Liao H.L."/>
            <person name="Branco S."/>
            <person name="Kuo A."/>
            <person name="LaButti K."/>
            <person name="Lipzen A."/>
            <person name="Andreopoulos W."/>
            <person name="Pangilinan J."/>
            <person name="Riley R."/>
            <person name="Hundley H."/>
            <person name="Na H."/>
            <person name="Barry K."/>
            <person name="Grigoriev I.V."/>
            <person name="Stajich J.E."/>
            <person name="Kennedy P.G."/>
        </authorList>
    </citation>
    <scope>NUCLEOTIDE SEQUENCE</scope>
    <source>
        <strain evidence="1">MN1</strain>
    </source>
</reference>
<dbReference type="GeneID" id="64628829"/>
<accession>A0A9P7JGC7</accession>
<evidence type="ECO:0000313" key="1">
    <source>
        <dbReference type="EMBL" id="KAG1821646.1"/>
    </source>
</evidence>
<protein>
    <submittedName>
        <fullName evidence="1">Uncharacterized protein</fullName>
    </submittedName>
</protein>
<proteinExistence type="predicted"/>
<dbReference type="RefSeq" id="XP_041196386.1">
    <property type="nucleotide sequence ID" value="XM_041334812.1"/>
</dbReference>
<dbReference type="EMBL" id="JABBWG010000006">
    <property type="protein sequence ID" value="KAG1821646.1"/>
    <property type="molecule type" value="Genomic_DNA"/>
</dbReference>
<sequence length="103" mass="11989">CVREVRKLAKVDNGWQFSALHAKAEQIECFRIEEMTTEIEAEAPVLWGLFDAVLSAGRVRTTTSTERQDVSKEWEAEESEYWCQELPEIMYREQNGLSFVETQ</sequence>
<evidence type="ECO:0000313" key="2">
    <source>
        <dbReference type="Proteomes" id="UP000807769"/>
    </source>
</evidence>
<feature type="non-terminal residue" evidence="1">
    <location>
        <position position="1"/>
    </location>
</feature>
<dbReference type="Proteomes" id="UP000807769">
    <property type="component" value="Unassembled WGS sequence"/>
</dbReference>
<organism evidence="1 2">
    <name type="scientific">Suillus subaureus</name>
    <dbReference type="NCBI Taxonomy" id="48587"/>
    <lineage>
        <taxon>Eukaryota</taxon>
        <taxon>Fungi</taxon>
        <taxon>Dikarya</taxon>
        <taxon>Basidiomycota</taxon>
        <taxon>Agaricomycotina</taxon>
        <taxon>Agaricomycetes</taxon>
        <taxon>Agaricomycetidae</taxon>
        <taxon>Boletales</taxon>
        <taxon>Suillineae</taxon>
        <taxon>Suillaceae</taxon>
        <taxon>Suillus</taxon>
    </lineage>
</organism>
<dbReference type="OrthoDB" id="2636032at2759"/>
<comment type="caution">
    <text evidence="1">The sequence shown here is derived from an EMBL/GenBank/DDBJ whole genome shotgun (WGS) entry which is preliminary data.</text>
</comment>
<dbReference type="AlphaFoldDB" id="A0A9P7JGC7"/>